<feature type="transmembrane region" description="Helical" evidence="1">
    <location>
        <begin position="76"/>
        <end position="96"/>
    </location>
</feature>
<protein>
    <submittedName>
        <fullName evidence="2">M50 family metallopeptidase</fullName>
    </submittedName>
</protein>
<feature type="transmembrane region" description="Helical" evidence="1">
    <location>
        <begin position="151"/>
        <end position="171"/>
    </location>
</feature>
<keyword evidence="1" id="KW-0812">Transmembrane</keyword>
<feature type="transmembrane region" description="Helical" evidence="1">
    <location>
        <begin position="103"/>
        <end position="120"/>
    </location>
</feature>
<feature type="transmembrane region" description="Helical" evidence="1">
    <location>
        <begin position="7"/>
        <end position="29"/>
    </location>
</feature>
<evidence type="ECO:0000313" key="3">
    <source>
        <dbReference type="Proteomes" id="UP001341444"/>
    </source>
</evidence>
<accession>A0ABU6MLE7</accession>
<sequence>MSEHSLLLIYIVVAIITTNLPVVGVYFSLCNTLVHEFSHALLASIFTRRLGHTITLNHNASGMAITSINSWVSRVAVSYAGYTGSSLMAVVLFYLLHKSDYQLVIEIFTALTVVTAILWVRNLYGFMWSVSVIFTLGSMLFHHLTLFMMHASMFISSVILVQSVFAASHILKLSVVKREEAGDAASLEEATFIPAPIWGLLFCSQSIYAVWIIFRYLY</sequence>
<organism evidence="2 3">
    <name type="scientific">Heyndrickxia acidicola</name>
    <dbReference type="NCBI Taxonomy" id="209389"/>
    <lineage>
        <taxon>Bacteria</taxon>
        <taxon>Bacillati</taxon>
        <taxon>Bacillota</taxon>
        <taxon>Bacilli</taxon>
        <taxon>Bacillales</taxon>
        <taxon>Bacillaceae</taxon>
        <taxon>Heyndrickxia</taxon>
    </lineage>
</organism>
<reference evidence="2 3" key="1">
    <citation type="submission" date="2023-03" db="EMBL/GenBank/DDBJ databases">
        <title>Bacillus Genome Sequencing.</title>
        <authorList>
            <person name="Dunlap C."/>
        </authorList>
    </citation>
    <scope>NUCLEOTIDE SEQUENCE [LARGE SCALE GENOMIC DNA]</scope>
    <source>
        <strain evidence="2 3">B-23453</strain>
    </source>
</reference>
<dbReference type="EMBL" id="JARMAB010000036">
    <property type="protein sequence ID" value="MED1205510.1"/>
    <property type="molecule type" value="Genomic_DNA"/>
</dbReference>
<dbReference type="RefSeq" id="WP_066263713.1">
    <property type="nucleotide sequence ID" value="NZ_JARMAB010000036.1"/>
</dbReference>
<feature type="transmembrane region" description="Helical" evidence="1">
    <location>
        <begin position="126"/>
        <end position="144"/>
    </location>
</feature>
<comment type="caution">
    <text evidence="2">The sequence shown here is derived from an EMBL/GenBank/DDBJ whole genome shotgun (WGS) entry which is preliminary data.</text>
</comment>
<dbReference type="Pfam" id="PF13398">
    <property type="entry name" value="Peptidase_M50B"/>
    <property type="match status" value="1"/>
</dbReference>
<keyword evidence="3" id="KW-1185">Reference proteome</keyword>
<name>A0ABU6MLE7_9BACI</name>
<feature type="transmembrane region" description="Helical" evidence="1">
    <location>
        <begin position="191"/>
        <end position="214"/>
    </location>
</feature>
<dbReference type="InterPro" id="IPR049500">
    <property type="entry name" value="Peptidase_M50B-like"/>
</dbReference>
<evidence type="ECO:0000256" key="1">
    <source>
        <dbReference type="SAM" id="Phobius"/>
    </source>
</evidence>
<gene>
    <name evidence="2" type="ORF">P4T90_20965</name>
</gene>
<keyword evidence="1" id="KW-0472">Membrane</keyword>
<keyword evidence="1" id="KW-1133">Transmembrane helix</keyword>
<dbReference type="Proteomes" id="UP001341444">
    <property type="component" value="Unassembled WGS sequence"/>
</dbReference>
<evidence type="ECO:0000313" key="2">
    <source>
        <dbReference type="EMBL" id="MED1205510.1"/>
    </source>
</evidence>
<proteinExistence type="predicted"/>